<keyword evidence="2" id="KW-0560">Oxidoreductase</keyword>
<name>A0A2P2LJC2_RHIMU</name>
<dbReference type="EMBL" id="GGEC01037575">
    <property type="protein sequence ID" value="MBX18059.1"/>
    <property type="molecule type" value="Transcribed_RNA"/>
</dbReference>
<protein>
    <submittedName>
        <fullName evidence="2">Peroxidase</fullName>
    </submittedName>
</protein>
<evidence type="ECO:0000313" key="2">
    <source>
        <dbReference type="EMBL" id="MBX18059.1"/>
    </source>
</evidence>
<keyword evidence="1" id="KW-1133">Transmembrane helix</keyword>
<proteinExistence type="predicted"/>
<sequence>MKVVHSVVIILYLMVGLLFIAYVHVKAPDKATKSLIERPLA</sequence>
<keyword evidence="2" id="KW-0575">Peroxidase</keyword>
<keyword evidence="1" id="KW-0812">Transmembrane</keyword>
<dbReference type="GO" id="GO:0004601">
    <property type="term" value="F:peroxidase activity"/>
    <property type="evidence" value="ECO:0007669"/>
    <property type="project" value="UniProtKB-KW"/>
</dbReference>
<feature type="transmembrane region" description="Helical" evidence="1">
    <location>
        <begin position="6"/>
        <end position="25"/>
    </location>
</feature>
<keyword evidence="1" id="KW-0472">Membrane</keyword>
<reference evidence="2" key="1">
    <citation type="submission" date="2018-02" db="EMBL/GenBank/DDBJ databases">
        <title>Rhizophora mucronata_Transcriptome.</title>
        <authorList>
            <person name="Meera S.P."/>
            <person name="Sreeshan A."/>
            <person name="Augustine A."/>
        </authorList>
    </citation>
    <scope>NUCLEOTIDE SEQUENCE</scope>
    <source>
        <tissue evidence="2">Leaf</tissue>
    </source>
</reference>
<accession>A0A2P2LJC2</accession>
<dbReference type="AlphaFoldDB" id="A0A2P2LJC2"/>
<organism evidence="2">
    <name type="scientific">Rhizophora mucronata</name>
    <name type="common">Asiatic mangrove</name>
    <dbReference type="NCBI Taxonomy" id="61149"/>
    <lineage>
        <taxon>Eukaryota</taxon>
        <taxon>Viridiplantae</taxon>
        <taxon>Streptophyta</taxon>
        <taxon>Embryophyta</taxon>
        <taxon>Tracheophyta</taxon>
        <taxon>Spermatophyta</taxon>
        <taxon>Magnoliopsida</taxon>
        <taxon>eudicotyledons</taxon>
        <taxon>Gunneridae</taxon>
        <taxon>Pentapetalae</taxon>
        <taxon>rosids</taxon>
        <taxon>fabids</taxon>
        <taxon>Malpighiales</taxon>
        <taxon>Rhizophoraceae</taxon>
        <taxon>Rhizophora</taxon>
    </lineage>
</organism>
<evidence type="ECO:0000256" key="1">
    <source>
        <dbReference type="SAM" id="Phobius"/>
    </source>
</evidence>